<evidence type="ECO:0000259" key="8">
    <source>
        <dbReference type="PROSITE" id="PS50893"/>
    </source>
</evidence>
<evidence type="ECO:0000256" key="6">
    <source>
        <dbReference type="ARBA" id="ARBA00022840"/>
    </source>
</evidence>
<evidence type="ECO:0000313" key="10">
    <source>
        <dbReference type="Proteomes" id="UP000277811"/>
    </source>
</evidence>
<dbReference type="EMBL" id="UPPP01000054">
    <property type="protein sequence ID" value="VBB05238.1"/>
    <property type="molecule type" value="Genomic_DNA"/>
</dbReference>
<dbReference type="InterPro" id="IPR003439">
    <property type="entry name" value="ABC_transporter-like_ATP-bd"/>
</dbReference>
<dbReference type="GO" id="GO:0005524">
    <property type="term" value="F:ATP binding"/>
    <property type="evidence" value="ECO:0007669"/>
    <property type="project" value="UniProtKB-KW"/>
</dbReference>
<dbReference type="Pfam" id="PF00005">
    <property type="entry name" value="ABC_tran"/>
    <property type="match status" value="1"/>
</dbReference>
<dbReference type="RefSeq" id="WP_122626239.1">
    <property type="nucleotide sequence ID" value="NZ_UPPP01000054.1"/>
</dbReference>
<dbReference type="Gene3D" id="3.40.50.300">
    <property type="entry name" value="P-loop containing nucleotide triphosphate hydrolases"/>
    <property type="match status" value="1"/>
</dbReference>
<reference evidence="9 10" key="1">
    <citation type="submission" date="2018-06" db="EMBL/GenBank/DDBJ databases">
        <authorList>
            <person name="Strepis N."/>
        </authorList>
    </citation>
    <scope>NUCLEOTIDE SEQUENCE [LARGE SCALE GENOMIC DNA]</scope>
    <source>
        <strain evidence="9">LUCI</strain>
    </source>
</reference>
<dbReference type="PROSITE" id="PS50893">
    <property type="entry name" value="ABC_TRANSPORTER_2"/>
    <property type="match status" value="1"/>
</dbReference>
<keyword evidence="7" id="KW-0472">Membrane</keyword>
<dbReference type="PROSITE" id="PS00211">
    <property type="entry name" value="ABC_TRANSPORTER_1"/>
    <property type="match status" value="1"/>
</dbReference>
<dbReference type="InterPro" id="IPR003593">
    <property type="entry name" value="AAA+_ATPase"/>
</dbReference>
<evidence type="ECO:0000256" key="1">
    <source>
        <dbReference type="ARBA" id="ARBA00004202"/>
    </source>
</evidence>
<evidence type="ECO:0000313" key="9">
    <source>
        <dbReference type="EMBL" id="VBB05238.1"/>
    </source>
</evidence>
<dbReference type="GO" id="GO:0005886">
    <property type="term" value="C:plasma membrane"/>
    <property type="evidence" value="ECO:0007669"/>
    <property type="project" value="UniProtKB-SubCell"/>
</dbReference>
<keyword evidence="3" id="KW-0813">Transport</keyword>
<dbReference type="CDD" id="cd03257">
    <property type="entry name" value="ABC_NikE_OppD_transporters"/>
    <property type="match status" value="1"/>
</dbReference>
<keyword evidence="4" id="KW-1003">Cell membrane</keyword>
<dbReference type="GO" id="GO:0016887">
    <property type="term" value="F:ATP hydrolysis activity"/>
    <property type="evidence" value="ECO:0007669"/>
    <property type="project" value="InterPro"/>
</dbReference>
<dbReference type="SMART" id="SM00382">
    <property type="entry name" value="AAA"/>
    <property type="match status" value="1"/>
</dbReference>
<dbReference type="GO" id="GO:0015833">
    <property type="term" value="P:peptide transport"/>
    <property type="evidence" value="ECO:0007669"/>
    <property type="project" value="InterPro"/>
</dbReference>
<proteinExistence type="inferred from homology"/>
<dbReference type="NCBIfam" id="TIGR01727">
    <property type="entry name" value="oligo_HPY"/>
    <property type="match status" value="1"/>
</dbReference>
<gene>
    <name evidence="9" type="ORF">LUCI_0445</name>
</gene>
<sequence>MTPLLQIEDLAVSFDTYAGEVKAVRQVSFDVQQGEAVGIVGESGCGKSVTAHSIMRLIPTPPGRIVQGKILFNGVDLLKKSAKEMETIRGNEIGMIFQDPMTSLNPVLTIGLQIAEALQLHQNLPRQAALTRAVELLRLVGIPCPEDRVRNYPHQFSGGMRQRAMIAMALSCNPKLLIADEPTTALDVTIQAQILDLMKNLKSQFNTSIILISHDLGVVAGLCRRIVVMYAGTVCEAGSIRDVFHNPQHPYTWGLLKSVPRLDAQQKQQLAVIDGQPPDLLQPPAGCPFHPRCSYAMQVCTEMDPQITQISEEHRVKCWLQHPGAPKVWREAAGS</sequence>
<dbReference type="SUPFAM" id="SSF52540">
    <property type="entry name" value="P-loop containing nucleoside triphosphate hydrolases"/>
    <property type="match status" value="1"/>
</dbReference>
<dbReference type="InterPro" id="IPR027417">
    <property type="entry name" value="P-loop_NTPase"/>
</dbReference>
<evidence type="ECO:0000256" key="3">
    <source>
        <dbReference type="ARBA" id="ARBA00022448"/>
    </source>
</evidence>
<evidence type="ECO:0000256" key="2">
    <source>
        <dbReference type="ARBA" id="ARBA00005417"/>
    </source>
</evidence>
<dbReference type="Pfam" id="PF08352">
    <property type="entry name" value="oligo_HPY"/>
    <property type="match status" value="1"/>
</dbReference>
<evidence type="ECO:0000256" key="4">
    <source>
        <dbReference type="ARBA" id="ARBA00022475"/>
    </source>
</evidence>
<accession>A0A498R7W9</accession>
<dbReference type="Proteomes" id="UP000277811">
    <property type="component" value="Unassembled WGS sequence"/>
</dbReference>
<organism evidence="9 10">
    <name type="scientific">Lucifera butyrica</name>
    <dbReference type="NCBI Taxonomy" id="1351585"/>
    <lineage>
        <taxon>Bacteria</taxon>
        <taxon>Bacillati</taxon>
        <taxon>Bacillota</taxon>
        <taxon>Negativicutes</taxon>
        <taxon>Veillonellales</taxon>
        <taxon>Veillonellaceae</taxon>
        <taxon>Lucifera</taxon>
    </lineage>
</organism>
<dbReference type="OrthoDB" id="9806285at2"/>
<protein>
    <submittedName>
        <fullName evidence="9">Abc transporter</fullName>
    </submittedName>
</protein>
<dbReference type="PANTHER" id="PTHR43297:SF2">
    <property type="entry name" value="DIPEPTIDE TRANSPORT ATP-BINDING PROTEIN DPPD"/>
    <property type="match status" value="1"/>
</dbReference>
<evidence type="ECO:0000256" key="5">
    <source>
        <dbReference type="ARBA" id="ARBA00022741"/>
    </source>
</evidence>
<keyword evidence="6" id="KW-0067">ATP-binding</keyword>
<comment type="similarity">
    <text evidence="2">Belongs to the ABC transporter superfamily.</text>
</comment>
<name>A0A498R7W9_9FIRM</name>
<dbReference type="AlphaFoldDB" id="A0A498R7W9"/>
<dbReference type="InterPro" id="IPR013563">
    <property type="entry name" value="Oligopep_ABC_C"/>
</dbReference>
<keyword evidence="10" id="KW-1185">Reference proteome</keyword>
<dbReference type="FunFam" id="3.40.50.300:FF:000016">
    <property type="entry name" value="Oligopeptide ABC transporter ATP-binding component"/>
    <property type="match status" value="1"/>
</dbReference>
<dbReference type="InterPro" id="IPR017871">
    <property type="entry name" value="ABC_transporter-like_CS"/>
</dbReference>
<dbReference type="InterPro" id="IPR050388">
    <property type="entry name" value="ABC_Ni/Peptide_Import"/>
</dbReference>
<comment type="subcellular location">
    <subcellularLocation>
        <location evidence="1">Cell membrane</location>
        <topology evidence="1">Peripheral membrane protein</topology>
    </subcellularLocation>
</comment>
<dbReference type="PANTHER" id="PTHR43297">
    <property type="entry name" value="OLIGOPEPTIDE TRANSPORT ATP-BINDING PROTEIN APPD"/>
    <property type="match status" value="1"/>
</dbReference>
<keyword evidence="5" id="KW-0547">Nucleotide-binding</keyword>
<evidence type="ECO:0000256" key="7">
    <source>
        <dbReference type="ARBA" id="ARBA00023136"/>
    </source>
</evidence>
<feature type="domain" description="ABC transporter" evidence="8">
    <location>
        <begin position="5"/>
        <end position="256"/>
    </location>
</feature>